<protein>
    <submittedName>
        <fullName evidence="1">SRPBCC family protein</fullName>
    </submittedName>
</protein>
<dbReference type="SUPFAM" id="SSF55961">
    <property type="entry name" value="Bet v1-like"/>
    <property type="match status" value="1"/>
</dbReference>
<dbReference type="CDD" id="cd07820">
    <property type="entry name" value="SRPBCC_3"/>
    <property type="match status" value="1"/>
</dbReference>
<gene>
    <name evidence="1" type="ORF">ABXZ36_09660</name>
</gene>
<dbReference type="InterPro" id="IPR023393">
    <property type="entry name" value="START-like_dom_sf"/>
</dbReference>
<dbReference type="Proteomes" id="UP001549799">
    <property type="component" value="Unassembled WGS sequence"/>
</dbReference>
<dbReference type="EMBL" id="JBEXAE010000004">
    <property type="protein sequence ID" value="MET6990911.1"/>
    <property type="molecule type" value="Genomic_DNA"/>
</dbReference>
<evidence type="ECO:0000313" key="2">
    <source>
        <dbReference type="Proteomes" id="UP001549799"/>
    </source>
</evidence>
<evidence type="ECO:0000313" key="1">
    <source>
        <dbReference type="EMBL" id="MET6990911.1"/>
    </source>
</evidence>
<organism evidence="1 2">
    <name type="scientific">Sediminicola arcticus</name>
    <dbReference type="NCBI Taxonomy" id="1574308"/>
    <lineage>
        <taxon>Bacteria</taxon>
        <taxon>Pseudomonadati</taxon>
        <taxon>Bacteroidota</taxon>
        <taxon>Flavobacteriia</taxon>
        <taxon>Flavobacteriales</taxon>
        <taxon>Flavobacteriaceae</taxon>
        <taxon>Sediminicola</taxon>
    </lineage>
</organism>
<name>A0ABV2SUR2_9FLAO</name>
<comment type="caution">
    <text evidence="1">The sequence shown here is derived from an EMBL/GenBank/DDBJ whole genome shotgun (WGS) entry which is preliminary data.</text>
</comment>
<keyword evidence="2" id="KW-1185">Reference proteome</keyword>
<dbReference type="Gene3D" id="3.30.530.20">
    <property type="match status" value="1"/>
</dbReference>
<accession>A0ABV2SUR2</accession>
<dbReference type="RefSeq" id="WP_354615311.1">
    <property type="nucleotide sequence ID" value="NZ_JBEXAE010000004.1"/>
</dbReference>
<reference evidence="1 2" key="1">
    <citation type="submission" date="2024-07" db="EMBL/GenBank/DDBJ databases">
        <title>The genome sequence of type strain Sediminicola arcticus GDMCC 1.2805.</title>
        <authorList>
            <person name="Liu Y."/>
        </authorList>
    </citation>
    <scope>NUCLEOTIDE SEQUENCE [LARGE SCALE GENOMIC DNA]</scope>
    <source>
        <strain evidence="1 2">GDMCC 1.2805</strain>
    </source>
</reference>
<proteinExistence type="predicted"/>
<sequence>MKLYQLRSKQSLPISKQKAWNFLSQPKNLKVITPEHMGFHVLSGGDKPMFPGQIIQYKVSPFPGFTTKWVSEITQVEYGNYFVDVQLFGPYALWHHKHFIHEIEGGVVMEDIIDYKIPLGILGQMAHPIIVKKQLKQIFKFREEKLTNLFGTMENMPSELIFDSF</sequence>